<evidence type="ECO:0000313" key="5">
    <source>
        <dbReference type="EMBL" id="TXR57091.1"/>
    </source>
</evidence>
<gene>
    <name evidence="5" type="ORF">FMM08_06365</name>
</gene>
<keyword evidence="2" id="KW-0805">Transcription regulation</keyword>
<dbReference type="Gene3D" id="1.10.10.10">
    <property type="entry name" value="Winged helix-like DNA-binding domain superfamily/Winged helix DNA-binding domain"/>
    <property type="match status" value="1"/>
</dbReference>
<dbReference type="AlphaFoldDB" id="A0A5C8ZJ10"/>
<dbReference type="InterPro" id="IPR036388">
    <property type="entry name" value="WH-like_DNA-bd_sf"/>
</dbReference>
<comment type="similarity">
    <text evidence="1">Belongs to the BlaI transcriptional regulatory family.</text>
</comment>
<keyword evidence="4" id="KW-0804">Transcription</keyword>
<dbReference type="InterPro" id="IPR005650">
    <property type="entry name" value="BlaI_family"/>
</dbReference>
<name>A0A5C8ZJ10_9ACTN</name>
<evidence type="ECO:0000256" key="3">
    <source>
        <dbReference type="ARBA" id="ARBA00023125"/>
    </source>
</evidence>
<dbReference type="InterPro" id="IPR036390">
    <property type="entry name" value="WH_DNA-bd_sf"/>
</dbReference>
<dbReference type="Proteomes" id="UP000321234">
    <property type="component" value="Unassembled WGS sequence"/>
</dbReference>
<evidence type="ECO:0000256" key="4">
    <source>
        <dbReference type="ARBA" id="ARBA00023163"/>
    </source>
</evidence>
<evidence type="ECO:0000256" key="1">
    <source>
        <dbReference type="ARBA" id="ARBA00011046"/>
    </source>
</evidence>
<dbReference type="Pfam" id="PF03965">
    <property type="entry name" value="Penicillinase_R"/>
    <property type="match status" value="1"/>
</dbReference>
<dbReference type="GO" id="GO:0045892">
    <property type="term" value="P:negative regulation of DNA-templated transcription"/>
    <property type="evidence" value="ECO:0007669"/>
    <property type="project" value="InterPro"/>
</dbReference>
<keyword evidence="3" id="KW-0238">DNA-binding</keyword>
<dbReference type="SUPFAM" id="SSF46785">
    <property type="entry name" value="Winged helix' DNA-binding domain"/>
    <property type="match status" value="1"/>
</dbReference>
<reference evidence="5 6" key="1">
    <citation type="submission" date="2019-07" db="EMBL/GenBank/DDBJ databases">
        <title>Quadrisphaera sp. strain DD2A genome sequencing and assembly.</title>
        <authorList>
            <person name="Kim I."/>
        </authorList>
    </citation>
    <scope>NUCLEOTIDE SEQUENCE [LARGE SCALE GENOMIC DNA]</scope>
    <source>
        <strain evidence="5 6">DD2A</strain>
    </source>
</reference>
<organism evidence="5 6">
    <name type="scientific">Quadrisphaera setariae</name>
    <dbReference type="NCBI Taxonomy" id="2593304"/>
    <lineage>
        <taxon>Bacteria</taxon>
        <taxon>Bacillati</taxon>
        <taxon>Actinomycetota</taxon>
        <taxon>Actinomycetes</taxon>
        <taxon>Kineosporiales</taxon>
        <taxon>Kineosporiaceae</taxon>
        <taxon>Quadrisphaera</taxon>
    </lineage>
</organism>
<sequence>MATDGARRARGDLEREVLAALTAAGSPCTPAQVRERLGAELAYTTVMTTLVRLHDKGLVARERDGRAHRYWVADAADVAAARMRQALEASDRRDAVLARFVGDLSPDDVPLLERLLRDAERRG</sequence>
<comment type="caution">
    <text evidence="5">The sequence shown here is derived from an EMBL/GenBank/DDBJ whole genome shotgun (WGS) entry which is preliminary data.</text>
</comment>
<proteinExistence type="inferred from homology"/>
<dbReference type="EMBL" id="VKAC01000003">
    <property type="protein sequence ID" value="TXR57091.1"/>
    <property type="molecule type" value="Genomic_DNA"/>
</dbReference>
<protein>
    <submittedName>
        <fullName evidence="5">BlaI/MecI/CopY family transcriptional regulator</fullName>
    </submittedName>
</protein>
<dbReference type="OrthoDB" id="9813987at2"/>
<accession>A0A5C8ZJ10</accession>
<dbReference type="RefSeq" id="WP_147925512.1">
    <property type="nucleotide sequence ID" value="NZ_VKAC01000003.1"/>
</dbReference>
<dbReference type="GO" id="GO:0003677">
    <property type="term" value="F:DNA binding"/>
    <property type="evidence" value="ECO:0007669"/>
    <property type="project" value="UniProtKB-KW"/>
</dbReference>
<evidence type="ECO:0000313" key="6">
    <source>
        <dbReference type="Proteomes" id="UP000321234"/>
    </source>
</evidence>
<evidence type="ECO:0000256" key="2">
    <source>
        <dbReference type="ARBA" id="ARBA00023015"/>
    </source>
</evidence>
<keyword evidence="6" id="KW-1185">Reference proteome</keyword>